<dbReference type="Proteomes" id="UP000695000">
    <property type="component" value="Unplaced"/>
</dbReference>
<dbReference type="RefSeq" id="XP_017783052.1">
    <property type="nucleotide sequence ID" value="XM_017927563.1"/>
</dbReference>
<gene>
    <name evidence="7" type="primary">LOC108567227</name>
</gene>
<dbReference type="PANTHER" id="PTHR11857:SF43">
    <property type="entry name" value="GEO07291P1-RELATED"/>
    <property type="match status" value="1"/>
</dbReference>
<evidence type="ECO:0000256" key="4">
    <source>
        <dbReference type="ARBA" id="ARBA00022729"/>
    </source>
</evidence>
<dbReference type="Pfam" id="PF01395">
    <property type="entry name" value="PBP_GOBP"/>
    <property type="match status" value="1"/>
</dbReference>
<accession>A0ABM1N8A2</accession>
<evidence type="ECO:0000313" key="6">
    <source>
        <dbReference type="Proteomes" id="UP000695000"/>
    </source>
</evidence>
<evidence type="ECO:0000313" key="7">
    <source>
        <dbReference type="RefSeq" id="XP_017783052.1"/>
    </source>
</evidence>
<protein>
    <submittedName>
        <fullName evidence="7">General odorant-binding protein lush-like</fullName>
    </submittedName>
</protein>
<comment type="similarity">
    <text evidence="2">Belongs to the PBP/GOBP family.</text>
</comment>
<dbReference type="CDD" id="cd23992">
    <property type="entry name" value="PBP_GOBP"/>
    <property type="match status" value="1"/>
</dbReference>
<sequence length="132" mass="14882">MYSVQAVLVFLVLSICSNAQIMYSEADEKLLKTIRINCAAAEKIDPSFISKVDSANFPTYDEVKCYPYCIYSTFGIMTKAGEFDLDFLKAHIPVEQHQLALPIVNECIKTNATESCQRGYETYKCYSADVYA</sequence>
<proteinExistence type="inferred from homology"/>
<dbReference type="Gene3D" id="1.10.238.20">
    <property type="entry name" value="Pheromone/general odorant binding protein domain"/>
    <property type="match status" value="1"/>
</dbReference>
<evidence type="ECO:0000256" key="2">
    <source>
        <dbReference type="ARBA" id="ARBA00008098"/>
    </source>
</evidence>
<keyword evidence="3" id="KW-0964">Secreted</keyword>
<dbReference type="PANTHER" id="PTHR11857">
    <property type="entry name" value="ODORANT BINDING PROTEIN-RELATED"/>
    <property type="match status" value="1"/>
</dbReference>
<name>A0ABM1N8A2_NICVS</name>
<evidence type="ECO:0000256" key="5">
    <source>
        <dbReference type="SAM" id="SignalP"/>
    </source>
</evidence>
<reference evidence="7" key="1">
    <citation type="submission" date="2025-08" db="UniProtKB">
        <authorList>
            <consortium name="RefSeq"/>
        </authorList>
    </citation>
    <scope>IDENTIFICATION</scope>
    <source>
        <tissue evidence="7">Whole Larva</tissue>
    </source>
</reference>
<organism evidence="6 7">
    <name type="scientific">Nicrophorus vespilloides</name>
    <name type="common">Boreal carrion beetle</name>
    <dbReference type="NCBI Taxonomy" id="110193"/>
    <lineage>
        <taxon>Eukaryota</taxon>
        <taxon>Metazoa</taxon>
        <taxon>Ecdysozoa</taxon>
        <taxon>Arthropoda</taxon>
        <taxon>Hexapoda</taxon>
        <taxon>Insecta</taxon>
        <taxon>Pterygota</taxon>
        <taxon>Neoptera</taxon>
        <taxon>Endopterygota</taxon>
        <taxon>Coleoptera</taxon>
        <taxon>Polyphaga</taxon>
        <taxon>Staphyliniformia</taxon>
        <taxon>Silphidae</taxon>
        <taxon>Nicrophorinae</taxon>
        <taxon>Nicrophorus</taxon>
    </lineage>
</organism>
<evidence type="ECO:0000256" key="1">
    <source>
        <dbReference type="ARBA" id="ARBA00004613"/>
    </source>
</evidence>
<dbReference type="InterPro" id="IPR006170">
    <property type="entry name" value="PBP/GOBP"/>
</dbReference>
<dbReference type="SUPFAM" id="SSF47565">
    <property type="entry name" value="Insect pheromone/odorant-binding proteins"/>
    <property type="match status" value="1"/>
</dbReference>
<keyword evidence="6" id="KW-1185">Reference proteome</keyword>
<feature type="signal peptide" evidence="5">
    <location>
        <begin position="1"/>
        <end position="19"/>
    </location>
</feature>
<feature type="chain" id="PRO_5046334788" evidence="5">
    <location>
        <begin position="20"/>
        <end position="132"/>
    </location>
</feature>
<dbReference type="InterPro" id="IPR036728">
    <property type="entry name" value="PBP_GOBP_sf"/>
</dbReference>
<dbReference type="GeneID" id="108567227"/>
<dbReference type="SMART" id="SM00708">
    <property type="entry name" value="PhBP"/>
    <property type="match status" value="1"/>
</dbReference>
<keyword evidence="4 5" id="KW-0732">Signal</keyword>
<comment type="subcellular location">
    <subcellularLocation>
        <location evidence="1">Secreted</location>
    </subcellularLocation>
</comment>
<evidence type="ECO:0000256" key="3">
    <source>
        <dbReference type="ARBA" id="ARBA00022525"/>
    </source>
</evidence>